<dbReference type="GO" id="GO:0016459">
    <property type="term" value="C:myosin complex"/>
    <property type="evidence" value="ECO:0007669"/>
    <property type="project" value="UniProtKB-KW"/>
</dbReference>
<keyword evidence="12" id="KW-1185">Reference proteome</keyword>
<dbReference type="Gene3D" id="1.20.58.530">
    <property type="match status" value="1"/>
</dbReference>
<dbReference type="CDD" id="cd00821">
    <property type="entry name" value="PH"/>
    <property type="match status" value="1"/>
</dbReference>
<dbReference type="EMBL" id="JBGBPQ010000009">
    <property type="protein sequence ID" value="KAL1519687.1"/>
    <property type="molecule type" value="Genomic_DNA"/>
</dbReference>
<dbReference type="Gene3D" id="3.40.850.10">
    <property type="entry name" value="Kinesin motor domain"/>
    <property type="match status" value="1"/>
</dbReference>
<evidence type="ECO:0000256" key="6">
    <source>
        <dbReference type="PROSITE-ProRule" id="PRU00782"/>
    </source>
</evidence>
<dbReference type="Gene3D" id="1.20.5.4820">
    <property type="match status" value="1"/>
</dbReference>
<keyword evidence="7" id="KW-0175">Coiled coil</keyword>
<dbReference type="GO" id="GO:0016020">
    <property type="term" value="C:membrane"/>
    <property type="evidence" value="ECO:0007669"/>
    <property type="project" value="TreeGrafter"/>
</dbReference>
<dbReference type="PRINTS" id="PR00193">
    <property type="entry name" value="MYOSINHEAVY"/>
</dbReference>
<dbReference type="GO" id="GO:0000146">
    <property type="term" value="F:microfilament motor activity"/>
    <property type="evidence" value="ECO:0007669"/>
    <property type="project" value="TreeGrafter"/>
</dbReference>
<dbReference type="Gene3D" id="2.30.42.10">
    <property type="match status" value="1"/>
</dbReference>
<dbReference type="Gene3D" id="1.10.10.820">
    <property type="match status" value="1"/>
</dbReference>
<evidence type="ECO:0000256" key="2">
    <source>
        <dbReference type="ARBA" id="ARBA00022840"/>
    </source>
</evidence>
<evidence type="ECO:0000259" key="9">
    <source>
        <dbReference type="PROSITE" id="PS50106"/>
    </source>
</evidence>
<dbReference type="GO" id="GO:0051015">
    <property type="term" value="F:actin filament binding"/>
    <property type="evidence" value="ECO:0007669"/>
    <property type="project" value="TreeGrafter"/>
</dbReference>
<reference evidence="11 12" key="1">
    <citation type="journal article" date="2024" name="Science">
        <title>Giant polyketide synthase enzymes in the biosynthesis of giant marine polyether toxins.</title>
        <authorList>
            <person name="Fallon T.R."/>
            <person name="Shende V.V."/>
            <person name="Wierzbicki I.H."/>
            <person name="Pendleton A.L."/>
            <person name="Watervoot N.F."/>
            <person name="Auber R.P."/>
            <person name="Gonzalez D.J."/>
            <person name="Wisecaver J.H."/>
            <person name="Moore B.S."/>
        </authorList>
    </citation>
    <scope>NUCLEOTIDE SEQUENCE [LARGE SCALE GENOMIC DNA]</scope>
    <source>
        <strain evidence="11 12">12B1</strain>
    </source>
</reference>
<dbReference type="SUPFAM" id="SSF50156">
    <property type="entry name" value="PDZ domain-like"/>
    <property type="match status" value="1"/>
</dbReference>
<evidence type="ECO:0000256" key="1">
    <source>
        <dbReference type="ARBA" id="ARBA00022741"/>
    </source>
</evidence>
<feature type="coiled-coil region" evidence="7">
    <location>
        <begin position="903"/>
        <end position="979"/>
    </location>
</feature>
<gene>
    <name evidence="11" type="ORF">AB1Y20_023197</name>
</gene>
<feature type="domain" description="PH" evidence="8">
    <location>
        <begin position="1207"/>
        <end position="1327"/>
    </location>
</feature>
<sequence length="1416" mass="154913">MASGEAGSQYWVQVEDEDAWVLATVTEKFGGSVHMKRFHAPDGVPLELAVSDADFEKLTPAAGNPEEAVPDLVSLMDVNTGAVLHNLRLRYQNDEIFTAIGPIIISVNPYKKLDICSAEALGNMKEDPHPDALPPHVFKIAHSTYTTMMRSGGAQSVLISGESGAGKTETTKLCLACLAEISGSSGKGTEAALESGVLLEAFGNAKTVHNNNSSRFGKWVAVYFDDAGHISTCKVQSYLLEKSRVVTPGVAERNYHIFYSMVAGASAEERAEYLLKDSVADYMYLSQGPAEAEGINDSEEWASTTNKMEILGFTPEQQASVFRLLSGVLLMGNIKFVEGEKESQKAEDPSVLEQVSELFKVSAQQLSSALTSKKVTSGRGSSYTVPLTQSQCYDTRDALSKAIYTALFDWIVSRLNIFMQGNAIDRSEDEEDELFIGLLDVFGFENFEFNSLEQLCINFTNERLQQQFMNALVKLQQEDYQREGIQSTHISFPDNTEQLDLLDAKMGIMGMLDEECALPKGSEEAYVDKMHKKFVGSSIYAKPGRGGPAKRKSVLPSSIMVSDKDLDKLQFCVTHYAGKVTYTALGWMDKNRGFLQPDLAFLMSTSSNALLESLFPPATKKDSKDKKGSTTLATFRNSLRALSATLLQTKARYIRCIKPNADKVPGRIDGQFVERQLRYTGVSAVVEIQRSGYPVSLPKADFIARYRCCAFSCPDKIAQSLDSTVVCTNLFEVIEELIGNEVGSWLKNLAVQMGKTKVFMREEVVKLLENARDAVWTEGACGLQRAARRRIALRTVKLAREHQGLARSLEAALDNKSVAEAGQLLEKLKAAWTQAMVSVAASPALLKSQREVGLFEVRLQALEEVEKGEQEAFEELKKAIASKEFVALKVALQVAQEVSQGVCKDLTTTMAEAEAMLNEEAKRIEEAEAEAKKSSDAQAEEAARQKIEEFKRWEAEVEAKARERELERKKKLAEAQELDAGDGMEQLVIEVRNDTRPEKGIGIELNAMNTVVALLKGGLAAKDGKLKIGDIVTAVDGVSVKGKKATSAMNETATTYKFTVSRYKTEVQAALHAGVETEAAVDMEGWLFQVKALDGRAVKLPKKRWVVLQGTTLSWYEDSTKAGVGGREQEQSSQSLMNAACTLPLRSTNYAMTPAMKAFADMRKFPFMISWPNGSVKHELVFAASTTQDRAAWANALKEGIGRAKTGAPTAGWLFKEGGRKSGLSFIGWKRRWFVLPAPGRTDQIELKYYDSPTATASNSKGSILLKGSDVFVPKEVKGIKKEYQHNFCLASEGVEKGKPVTLCTLLAATSADERDMWVSSIGEAIKHINSIASPATADLSGAPPMARGGKVGADAGAGSIQANASLNVEQLKALDPDELLTLRAKQLKAILDSMGLTYADALEKRDLVAKIVKYR</sequence>
<evidence type="ECO:0000313" key="12">
    <source>
        <dbReference type="Proteomes" id="UP001515480"/>
    </source>
</evidence>
<keyword evidence="4 6" id="KW-0505">Motor protein</keyword>
<dbReference type="Proteomes" id="UP001515480">
    <property type="component" value="Unassembled WGS sequence"/>
</dbReference>
<dbReference type="InterPro" id="IPR001478">
    <property type="entry name" value="PDZ"/>
</dbReference>
<dbReference type="PROSITE" id="PS50003">
    <property type="entry name" value="PH_DOMAIN"/>
    <property type="match status" value="2"/>
</dbReference>
<accession>A0AB34JER7</accession>
<comment type="caution">
    <text evidence="11">The sequence shown here is derived from an EMBL/GenBank/DDBJ whole genome shotgun (WGS) entry which is preliminary data.</text>
</comment>
<evidence type="ECO:0000256" key="5">
    <source>
        <dbReference type="ARBA" id="ARBA00023203"/>
    </source>
</evidence>
<dbReference type="GO" id="GO:0005524">
    <property type="term" value="F:ATP binding"/>
    <property type="evidence" value="ECO:0007669"/>
    <property type="project" value="UniProtKB-UniRule"/>
</dbReference>
<dbReference type="InterPro" id="IPR001609">
    <property type="entry name" value="Myosin_head_motor_dom-like"/>
</dbReference>
<keyword evidence="1 6" id="KW-0547">Nucleotide-binding</keyword>
<dbReference type="PANTHER" id="PTHR13140:SF706">
    <property type="entry name" value="DILUTE CLASS UNCONVENTIONAL MYOSIN, ISOFORM C"/>
    <property type="match status" value="1"/>
</dbReference>
<dbReference type="SUPFAM" id="SSF50729">
    <property type="entry name" value="PH domain-like"/>
    <property type="match status" value="2"/>
</dbReference>
<dbReference type="InterPro" id="IPR001849">
    <property type="entry name" value="PH_domain"/>
</dbReference>
<dbReference type="Pfam" id="PF00169">
    <property type="entry name" value="PH"/>
    <property type="match status" value="2"/>
</dbReference>
<feature type="domain" description="Myosin motor" evidence="10">
    <location>
        <begin position="67"/>
        <end position="773"/>
    </location>
</feature>
<proteinExistence type="inferred from homology"/>
<dbReference type="SMART" id="SM00242">
    <property type="entry name" value="MYSc"/>
    <property type="match status" value="1"/>
</dbReference>
<dbReference type="SMART" id="SM00228">
    <property type="entry name" value="PDZ"/>
    <property type="match status" value="1"/>
</dbReference>
<dbReference type="Gene3D" id="1.20.120.720">
    <property type="entry name" value="Myosin VI head, motor domain, U50 subdomain"/>
    <property type="match status" value="1"/>
</dbReference>
<dbReference type="PANTHER" id="PTHR13140">
    <property type="entry name" value="MYOSIN"/>
    <property type="match status" value="1"/>
</dbReference>
<dbReference type="InterPro" id="IPR036034">
    <property type="entry name" value="PDZ_sf"/>
</dbReference>
<dbReference type="InterPro" id="IPR036961">
    <property type="entry name" value="Kinesin_motor_dom_sf"/>
</dbReference>
<dbReference type="FunFam" id="1.10.10.820:FF:000001">
    <property type="entry name" value="Myosin heavy chain"/>
    <property type="match status" value="1"/>
</dbReference>
<dbReference type="PROSITE" id="PS50106">
    <property type="entry name" value="PDZ"/>
    <property type="match status" value="1"/>
</dbReference>
<feature type="domain" description="PDZ" evidence="9">
    <location>
        <begin position="988"/>
        <end position="1064"/>
    </location>
</feature>
<dbReference type="Gene3D" id="2.30.29.30">
    <property type="entry name" value="Pleckstrin-homology domain (PH domain)/Phosphotyrosine-binding domain (PTB)"/>
    <property type="match status" value="2"/>
</dbReference>
<dbReference type="PROSITE" id="PS51456">
    <property type="entry name" value="MYOSIN_MOTOR"/>
    <property type="match status" value="1"/>
</dbReference>
<protein>
    <submittedName>
        <fullName evidence="11">Uncharacterized protein</fullName>
    </submittedName>
</protein>
<evidence type="ECO:0000256" key="7">
    <source>
        <dbReference type="SAM" id="Coils"/>
    </source>
</evidence>
<evidence type="ECO:0000256" key="3">
    <source>
        <dbReference type="ARBA" id="ARBA00023123"/>
    </source>
</evidence>
<organism evidence="11 12">
    <name type="scientific">Prymnesium parvum</name>
    <name type="common">Toxic golden alga</name>
    <dbReference type="NCBI Taxonomy" id="97485"/>
    <lineage>
        <taxon>Eukaryota</taxon>
        <taxon>Haptista</taxon>
        <taxon>Haptophyta</taxon>
        <taxon>Prymnesiophyceae</taxon>
        <taxon>Prymnesiales</taxon>
        <taxon>Prymnesiaceae</taxon>
        <taxon>Prymnesium</taxon>
    </lineage>
</organism>
<feature type="domain" description="PH" evidence="8">
    <location>
        <begin position="1080"/>
        <end position="1202"/>
    </location>
</feature>
<feature type="binding site" evidence="6">
    <location>
        <begin position="161"/>
        <end position="168"/>
    </location>
    <ligand>
        <name>ATP</name>
        <dbReference type="ChEBI" id="CHEBI:30616"/>
    </ligand>
</feature>
<dbReference type="SUPFAM" id="SSF52540">
    <property type="entry name" value="P-loop containing nucleoside triphosphate hydrolases"/>
    <property type="match status" value="1"/>
</dbReference>
<evidence type="ECO:0000259" key="8">
    <source>
        <dbReference type="PROSITE" id="PS50003"/>
    </source>
</evidence>
<dbReference type="InterPro" id="IPR011993">
    <property type="entry name" value="PH-like_dom_sf"/>
</dbReference>
<name>A0AB34JER7_PRYPA</name>
<evidence type="ECO:0000313" key="11">
    <source>
        <dbReference type="EMBL" id="KAL1519687.1"/>
    </source>
</evidence>
<keyword evidence="2 6" id="KW-0067">ATP-binding</keyword>
<dbReference type="GO" id="GO:0007015">
    <property type="term" value="P:actin filament organization"/>
    <property type="evidence" value="ECO:0007669"/>
    <property type="project" value="TreeGrafter"/>
</dbReference>
<dbReference type="GO" id="GO:0005737">
    <property type="term" value="C:cytoplasm"/>
    <property type="evidence" value="ECO:0007669"/>
    <property type="project" value="TreeGrafter"/>
</dbReference>
<evidence type="ECO:0000256" key="4">
    <source>
        <dbReference type="ARBA" id="ARBA00023175"/>
    </source>
</evidence>
<dbReference type="CDD" id="cd00124">
    <property type="entry name" value="MYSc"/>
    <property type="match status" value="1"/>
</dbReference>
<keyword evidence="3 6" id="KW-0518">Myosin</keyword>
<dbReference type="Pfam" id="PF00063">
    <property type="entry name" value="Myosin_head"/>
    <property type="match status" value="1"/>
</dbReference>
<comment type="similarity">
    <text evidence="6">Belongs to the TRAFAC class myosin-kinesin ATPase superfamily. Myosin family.</text>
</comment>
<dbReference type="SMART" id="SM00233">
    <property type="entry name" value="PH"/>
    <property type="match status" value="2"/>
</dbReference>
<evidence type="ECO:0000259" key="10">
    <source>
        <dbReference type="PROSITE" id="PS51456"/>
    </source>
</evidence>
<dbReference type="InterPro" id="IPR027417">
    <property type="entry name" value="P-loop_NTPase"/>
</dbReference>
<keyword evidence="5 6" id="KW-0009">Actin-binding</keyword>
<feature type="region of interest" description="Actin-binding" evidence="6">
    <location>
        <begin position="639"/>
        <end position="661"/>
    </location>
</feature>